<protein>
    <recommendedName>
        <fullName evidence="5">nitric-oxide synthase (NADPH)</fullName>
        <ecNumber evidence="5">1.14.13.39</ecNumber>
    </recommendedName>
</protein>
<keyword evidence="11" id="KW-0521">NADP</keyword>
<evidence type="ECO:0000256" key="12">
    <source>
        <dbReference type="ARBA" id="ARBA00022860"/>
    </source>
</evidence>
<reference evidence="16" key="1">
    <citation type="submission" date="2020-11" db="EMBL/GenBank/DDBJ databases">
        <authorList>
            <person name="Tran Van P."/>
        </authorList>
    </citation>
    <scope>NUCLEOTIDE SEQUENCE</scope>
</reference>
<evidence type="ECO:0000256" key="3">
    <source>
        <dbReference type="ARBA" id="ARBA00001974"/>
    </source>
</evidence>
<dbReference type="PRINTS" id="PR00371">
    <property type="entry name" value="FPNCR"/>
</dbReference>
<dbReference type="GO" id="GO:0046872">
    <property type="term" value="F:metal ion binding"/>
    <property type="evidence" value="ECO:0007669"/>
    <property type="project" value="UniProtKB-KW"/>
</dbReference>
<dbReference type="InterPro" id="IPR001709">
    <property type="entry name" value="Flavoprot_Pyr_Nucl_cyt_Rdtase"/>
</dbReference>
<keyword evidence="10" id="KW-0274">FAD</keyword>
<evidence type="ECO:0000256" key="11">
    <source>
        <dbReference type="ARBA" id="ARBA00022857"/>
    </source>
</evidence>
<dbReference type="GO" id="GO:0005516">
    <property type="term" value="F:calmodulin binding"/>
    <property type="evidence" value="ECO:0007669"/>
    <property type="project" value="UniProtKB-KW"/>
</dbReference>
<sequence length="156" mass="17569">MQCECSVQTDFSLAGYEVGRVICSVCTGCSMSGVGTIGHMWLFFGCQRRTMDLYHEEKEMMTSRGILGKVFLALSREPSVPKTYVQDWLIQEAAAVYHKMVVEGGHFYVCGDCTMAQDVHQTLQRILMEQGNMTQGQAEGIMHSLKRDMPQEEVEI</sequence>
<evidence type="ECO:0000256" key="8">
    <source>
        <dbReference type="ARBA" id="ARBA00022643"/>
    </source>
</evidence>
<dbReference type="InterPro" id="IPR050607">
    <property type="entry name" value="NOS"/>
</dbReference>
<comment type="similarity">
    <text evidence="4">Belongs to the NOS family.</text>
</comment>
<dbReference type="PANTHER" id="PTHR43410:SF1">
    <property type="entry name" value="NITRIC OXIDE SYNTHASE"/>
    <property type="match status" value="1"/>
</dbReference>
<evidence type="ECO:0000256" key="4">
    <source>
        <dbReference type="ARBA" id="ARBA00006267"/>
    </source>
</evidence>
<dbReference type="Gene3D" id="3.40.50.80">
    <property type="entry name" value="Nucleotide-binding domain of ferredoxin-NADP reductase (FNR) module"/>
    <property type="match status" value="1"/>
</dbReference>
<evidence type="ECO:0000256" key="2">
    <source>
        <dbReference type="ARBA" id="ARBA00001970"/>
    </source>
</evidence>
<keyword evidence="8" id="KW-0288">FMN</keyword>
<accession>A0A7R9F9U4</accession>
<dbReference type="InterPro" id="IPR001433">
    <property type="entry name" value="OxRdtase_FAD/NAD-bd"/>
</dbReference>
<dbReference type="EMBL" id="OD572017">
    <property type="protein sequence ID" value="CAD7449575.1"/>
    <property type="molecule type" value="Genomic_DNA"/>
</dbReference>
<dbReference type="Pfam" id="PF00175">
    <property type="entry name" value="NAD_binding_1"/>
    <property type="match status" value="1"/>
</dbReference>
<keyword evidence="6" id="KW-0349">Heme</keyword>
<evidence type="ECO:0000256" key="9">
    <source>
        <dbReference type="ARBA" id="ARBA00022723"/>
    </source>
</evidence>
<keyword evidence="9" id="KW-0479">Metal-binding</keyword>
<dbReference type="GO" id="GO:0004517">
    <property type="term" value="F:nitric-oxide synthase activity"/>
    <property type="evidence" value="ECO:0007669"/>
    <property type="project" value="UniProtKB-EC"/>
</dbReference>
<comment type="cofactor">
    <cofactor evidence="2">
        <name>heme b</name>
        <dbReference type="ChEBI" id="CHEBI:60344"/>
    </cofactor>
</comment>
<evidence type="ECO:0000256" key="10">
    <source>
        <dbReference type="ARBA" id="ARBA00022827"/>
    </source>
</evidence>
<dbReference type="SUPFAM" id="SSF52343">
    <property type="entry name" value="Ferredoxin reductase-like, C-terminal NADP-linked domain"/>
    <property type="match status" value="1"/>
</dbReference>
<evidence type="ECO:0000256" key="7">
    <source>
        <dbReference type="ARBA" id="ARBA00022630"/>
    </source>
</evidence>
<dbReference type="InterPro" id="IPR039261">
    <property type="entry name" value="FNR_nucleotide-bd"/>
</dbReference>
<dbReference type="PANTHER" id="PTHR43410">
    <property type="entry name" value="NITRIC OXIDE SYNTHASE OXYGENASE"/>
    <property type="match status" value="1"/>
</dbReference>
<keyword evidence="12" id="KW-0112">Calmodulin-binding</keyword>
<comment type="cofactor">
    <cofactor evidence="1">
        <name>FMN</name>
        <dbReference type="ChEBI" id="CHEBI:58210"/>
    </cofactor>
</comment>
<comment type="cofactor">
    <cofactor evidence="3">
        <name>FAD</name>
        <dbReference type="ChEBI" id="CHEBI:57692"/>
    </cofactor>
</comment>
<organism evidence="16">
    <name type="scientific">Timema bartmani</name>
    <dbReference type="NCBI Taxonomy" id="61472"/>
    <lineage>
        <taxon>Eukaryota</taxon>
        <taxon>Metazoa</taxon>
        <taxon>Ecdysozoa</taxon>
        <taxon>Arthropoda</taxon>
        <taxon>Hexapoda</taxon>
        <taxon>Insecta</taxon>
        <taxon>Pterygota</taxon>
        <taxon>Neoptera</taxon>
        <taxon>Polyneoptera</taxon>
        <taxon>Phasmatodea</taxon>
        <taxon>Timematodea</taxon>
        <taxon>Timematoidea</taxon>
        <taxon>Timematidae</taxon>
        <taxon>Timema</taxon>
    </lineage>
</organism>
<evidence type="ECO:0000256" key="1">
    <source>
        <dbReference type="ARBA" id="ARBA00001917"/>
    </source>
</evidence>
<keyword evidence="13" id="KW-0560">Oxidoreductase</keyword>
<evidence type="ECO:0000256" key="5">
    <source>
        <dbReference type="ARBA" id="ARBA00012989"/>
    </source>
</evidence>
<dbReference type="EC" id="1.14.13.39" evidence="5"/>
<dbReference type="AlphaFoldDB" id="A0A7R9F9U4"/>
<gene>
    <name evidence="16" type="ORF">TBIB3V08_LOCUS11849</name>
</gene>
<keyword evidence="7" id="KW-0285">Flavoprotein</keyword>
<proteinExistence type="inferred from homology"/>
<evidence type="ECO:0000256" key="13">
    <source>
        <dbReference type="ARBA" id="ARBA00023002"/>
    </source>
</evidence>
<feature type="domain" description="Oxidoreductase FAD/NAD(P)-binding" evidence="15">
    <location>
        <begin position="38"/>
        <end position="120"/>
    </location>
</feature>
<evidence type="ECO:0000259" key="15">
    <source>
        <dbReference type="Pfam" id="PF00175"/>
    </source>
</evidence>
<evidence type="ECO:0000256" key="6">
    <source>
        <dbReference type="ARBA" id="ARBA00022617"/>
    </source>
</evidence>
<keyword evidence="14" id="KW-0408">Iron</keyword>
<evidence type="ECO:0000313" key="16">
    <source>
        <dbReference type="EMBL" id="CAD7449575.1"/>
    </source>
</evidence>
<evidence type="ECO:0000256" key="14">
    <source>
        <dbReference type="ARBA" id="ARBA00023004"/>
    </source>
</evidence>
<name>A0A7R9F9U4_9NEOP</name>